<dbReference type="STRING" id="40754.THII_1916"/>
<gene>
    <name evidence="1" type="ORF">THII_1916</name>
</gene>
<proteinExistence type="predicted"/>
<dbReference type="AlphaFoldDB" id="A0A090AE23"/>
<keyword evidence="2" id="KW-1185">Reference proteome</keyword>
<evidence type="ECO:0000313" key="2">
    <source>
        <dbReference type="Proteomes" id="UP000031623"/>
    </source>
</evidence>
<organism evidence="1 2">
    <name type="scientific">Thioploca ingrica</name>
    <dbReference type="NCBI Taxonomy" id="40754"/>
    <lineage>
        <taxon>Bacteria</taxon>
        <taxon>Pseudomonadati</taxon>
        <taxon>Pseudomonadota</taxon>
        <taxon>Gammaproteobacteria</taxon>
        <taxon>Thiotrichales</taxon>
        <taxon>Thiotrichaceae</taxon>
        <taxon>Thioploca</taxon>
    </lineage>
</organism>
<protein>
    <submittedName>
        <fullName evidence="1">Uncharacterized protein</fullName>
    </submittedName>
</protein>
<dbReference type="HOGENOM" id="CLU_1659924_0_0_6"/>
<sequence>MLKKIIIISIILETACFNLGCSHLQSETFPPTTVEVIYSTHPYQTGWRKTVTIKNNGLVTVVEQPPAEQSYRNQVIKAEQLAENDIQAFKKLVNDSQIFELRESYGCQNNCSKNHSYHTLQFTLNEQQKTITFSQLQAVPPALQQIWSKINQIERQIAP</sequence>
<dbReference type="KEGG" id="tig:THII_1916"/>
<accession>A0A090AE23</accession>
<name>A0A090AE23_9GAMM</name>
<evidence type="ECO:0000313" key="1">
    <source>
        <dbReference type="EMBL" id="BAP56213.1"/>
    </source>
</evidence>
<reference evidence="1" key="1">
    <citation type="journal article" date="2014" name="ISME J.">
        <title>Ecophysiology of Thioploca ingrica as revealed by the complete genome sequence supplemented with proteomic evidence.</title>
        <authorList>
            <person name="Kojima H."/>
            <person name="Ogura Y."/>
            <person name="Yamamoto N."/>
            <person name="Togashi T."/>
            <person name="Mori H."/>
            <person name="Watanabe T."/>
            <person name="Nemoto F."/>
            <person name="Kurokawa K."/>
            <person name="Hayashi T."/>
            <person name="Fukui M."/>
        </authorList>
    </citation>
    <scope>NUCLEOTIDE SEQUENCE [LARGE SCALE GENOMIC DNA]</scope>
</reference>
<dbReference type="EMBL" id="AP014633">
    <property type="protein sequence ID" value="BAP56213.1"/>
    <property type="molecule type" value="Genomic_DNA"/>
</dbReference>
<dbReference type="Proteomes" id="UP000031623">
    <property type="component" value="Chromosome"/>
</dbReference>